<keyword evidence="2" id="KW-1185">Reference proteome</keyword>
<comment type="caution">
    <text evidence="1">The sequence shown here is derived from an EMBL/GenBank/DDBJ whole genome shotgun (WGS) entry which is preliminary data.</text>
</comment>
<reference evidence="1 2" key="1">
    <citation type="submission" date="2019-08" db="EMBL/GenBank/DDBJ databases">
        <title>The genome of the soybean aphid Biotype 1, its phylome, world population structure and adaptation to the North American continent.</title>
        <authorList>
            <person name="Giordano R."/>
            <person name="Donthu R.K."/>
            <person name="Hernandez A.G."/>
            <person name="Wright C.L."/>
            <person name="Zimin A.V."/>
        </authorList>
    </citation>
    <scope>NUCLEOTIDE SEQUENCE [LARGE SCALE GENOMIC DNA]</scope>
    <source>
        <tissue evidence="1">Whole aphids</tissue>
    </source>
</reference>
<name>A0A6G0U0P0_APHGL</name>
<evidence type="ECO:0000313" key="1">
    <source>
        <dbReference type="EMBL" id="KAE9542537.1"/>
    </source>
</evidence>
<organism evidence="1 2">
    <name type="scientific">Aphis glycines</name>
    <name type="common">Soybean aphid</name>
    <dbReference type="NCBI Taxonomy" id="307491"/>
    <lineage>
        <taxon>Eukaryota</taxon>
        <taxon>Metazoa</taxon>
        <taxon>Ecdysozoa</taxon>
        <taxon>Arthropoda</taxon>
        <taxon>Hexapoda</taxon>
        <taxon>Insecta</taxon>
        <taxon>Pterygota</taxon>
        <taxon>Neoptera</taxon>
        <taxon>Paraneoptera</taxon>
        <taxon>Hemiptera</taxon>
        <taxon>Sternorrhyncha</taxon>
        <taxon>Aphidomorpha</taxon>
        <taxon>Aphidoidea</taxon>
        <taxon>Aphididae</taxon>
        <taxon>Aphidini</taxon>
        <taxon>Aphis</taxon>
        <taxon>Aphis</taxon>
    </lineage>
</organism>
<dbReference type="AlphaFoldDB" id="A0A6G0U0P0"/>
<sequence>MIFSGLSIISSSYFRTWLNTLKISFLIFSGIEDTATIEPNVKKITPCGEFSINSKISYIPNYINRKTLYIESRNKLTSINLCLFNTKFPNHHVMPQKCYSGVVCIYLIAIGKWSKYGNIMTVIRQRSENCAQKIPMTLAGNIFYSENLQCVDRCKCNQNSWLRCILPIGIKFGGKGLDCSNRDSLKLPSPHLLNFLNFLIDRRIQEIQEPEHRHLQPHTSRIFLPNTCDTTAGFGKCPKTECSTYDIRGGGVTYINGKSNLADKYETHSDAINSMKMTSKLDLESRLKVYFWLLKTNPMTTPYLHRPNLPCFLVGHRTKGILELGLQRPQLLDD</sequence>
<proteinExistence type="predicted"/>
<protein>
    <submittedName>
        <fullName evidence="1">Uncharacterized protein</fullName>
    </submittedName>
</protein>
<gene>
    <name evidence="1" type="ORF">AGLY_002448</name>
</gene>
<evidence type="ECO:0000313" key="2">
    <source>
        <dbReference type="Proteomes" id="UP000475862"/>
    </source>
</evidence>
<dbReference type="Proteomes" id="UP000475862">
    <property type="component" value="Unassembled WGS sequence"/>
</dbReference>
<accession>A0A6G0U0P0</accession>
<dbReference type="EMBL" id="VYZN01000009">
    <property type="protein sequence ID" value="KAE9542537.1"/>
    <property type="molecule type" value="Genomic_DNA"/>
</dbReference>